<proteinExistence type="predicted"/>
<dbReference type="AlphaFoldDB" id="A0A5J4WWA6"/>
<evidence type="ECO:0000313" key="3">
    <source>
        <dbReference type="Proteomes" id="UP000324800"/>
    </source>
</evidence>
<evidence type="ECO:0000256" key="1">
    <source>
        <dbReference type="SAM" id="MobiDB-lite"/>
    </source>
</evidence>
<gene>
    <name evidence="2" type="ORF">EZS28_005225</name>
</gene>
<reference evidence="2 3" key="1">
    <citation type="submission" date="2019-03" db="EMBL/GenBank/DDBJ databases">
        <title>Single cell metagenomics reveals metabolic interactions within the superorganism composed of flagellate Streblomastix strix and complex community of Bacteroidetes bacteria on its surface.</title>
        <authorList>
            <person name="Treitli S.C."/>
            <person name="Kolisko M."/>
            <person name="Husnik F."/>
            <person name="Keeling P."/>
            <person name="Hampl V."/>
        </authorList>
    </citation>
    <scope>NUCLEOTIDE SEQUENCE [LARGE SCALE GENOMIC DNA]</scope>
    <source>
        <strain evidence="2">ST1C</strain>
    </source>
</reference>
<evidence type="ECO:0000313" key="2">
    <source>
        <dbReference type="EMBL" id="KAA6399251.1"/>
    </source>
</evidence>
<feature type="region of interest" description="Disordered" evidence="1">
    <location>
        <begin position="130"/>
        <end position="211"/>
    </location>
</feature>
<sequence>MIISGMKKGKPGKCWTANWFVIEFWCPELKLKCRVEAKRNGINRVEVVVCDRILPTSASNKERTEPQMNECQEDNAEEEEDEQTDEAALNQNKDYRVNIISQLPVQENLGQQPQNDQGLNAMSQTEKNDIGPAQVGVQEKPKKGKVSKKTKIAGLNTSYEPSQGSNAQTQTKISLAVPQPKVTPKKGTKKPKQVKSELKNSNDDEDGEQSS</sequence>
<dbReference type="EMBL" id="SNRW01000790">
    <property type="protein sequence ID" value="KAA6399251.1"/>
    <property type="molecule type" value="Genomic_DNA"/>
</dbReference>
<comment type="caution">
    <text evidence="2">The sequence shown here is derived from an EMBL/GenBank/DDBJ whole genome shotgun (WGS) entry which is preliminary data.</text>
</comment>
<feature type="compositionally biased region" description="Acidic residues" evidence="1">
    <location>
        <begin position="71"/>
        <end position="85"/>
    </location>
</feature>
<organism evidence="2 3">
    <name type="scientific">Streblomastix strix</name>
    <dbReference type="NCBI Taxonomy" id="222440"/>
    <lineage>
        <taxon>Eukaryota</taxon>
        <taxon>Metamonada</taxon>
        <taxon>Preaxostyla</taxon>
        <taxon>Oxymonadida</taxon>
        <taxon>Streblomastigidae</taxon>
        <taxon>Streblomastix</taxon>
    </lineage>
</organism>
<dbReference type="Proteomes" id="UP000324800">
    <property type="component" value="Unassembled WGS sequence"/>
</dbReference>
<protein>
    <submittedName>
        <fullName evidence="2">Uncharacterized protein</fullName>
    </submittedName>
</protein>
<feature type="region of interest" description="Disordered" evidence="1">
    <location>
        <begin position="59"/>
        <end position="86"/>
    </location>
</feature>
<feature type="compositionally biased region" description="Basic residues" evidence="1">
    <location>
        <begin position="142"/>
        <end position="151"/>
    </location>
</feature>
<accession>A0A5J4WWA6</accession>
<feature type="compositionally biased region" description="Polar residues" evidence="1">
    <location>
        <begin position="155"/>
        <end position="173"/>
    </location>
</feature>
<feature type="compositionally biased region" description="Basic residues" evidence="1">
    <location>
        <begin position="183"/>
        <end position="193"/>
    </location>
</feature>
<name>A0A5J4WWA6_9EUKA</name>